<dbReference type="CDD" id="cd08215">
    <property type="entry name" value="STKc_Nek"/>
    <property type="match status" value="1"/>
</dbReference>
<feature type="binding site" evidence="10">
    <location>
        <position position="33"/>
    </location>
    <ligand>
        <name>ATP</name>
        <dbReference type="ChEBI" id="CHEBI:30616"/>
    </ligand>
</feature>
<feature type="compositionally biased region" description="Polar residues" evidence="11">
    <location>
        <begin position="372"/>
        <end position="383"/>
    </location>
</feature>
<dbReference type="AlphaFoldDB" id="A0A835A5F5"/>
<dbReference type="EMBL" id="JACEFO010002585">
    <property type="protein sequence ID" value="KAF8655562.1"/>
    <property type="molecule type" value="Genomic_DNA"/>
</dbReference>
<reference evidence="13" key="1">
    <citation type="submission" date="2020-07" db="EMBL/GenBank/DDBJ databases">
        <title>Genome sequence and genetic diversity analysis of an under-domesticated orphan crop, white fonio (Digitaria exilis).</title>
        <authorList>
            <person name="Bennetzen J.L."/>
            <person name="Chen S."/>
            <person name="Ma X."/>
            <person name="Wang X."/>
            <person name="Yssel A.E.J."/>
            <person name="Chaluvadi S.R."/>
            <person name="Johnson M."/>
            <person name="Gangashetty P."/>
            <person name="Hamidou F."/>
            <person name="Sanogo M.D."/>
            <person name="Zwaenepoel A."/>
            <person name="Wallace J."/>
            <person name="Van De Peer Y."/>
            <person name="Van Deynze A."/>
        </authorList>
    </citation>
    <scope>NUCLEOTIDE SEQUENCE</scope>
    <source>
        <tissue evidence="13">Leaves</tissue>
    </source>
</reference>
<dbReference type="FunFam" id="3.30.200.20:FF:000108">
    <property type="entry name" value="Serine/threonine-protein kinase Nek2"/>
    <property type="match status" value="1"/>
</dbReference>
<evidence type="ECO:0000313" key="13">
    <source>
        <dbReference type="EMBL" id="KAF8655562.1"/>
    </source>
</evidence>
<keyword evidence="6" id="KW-0418">Kinase</keyword>
<dbReference type="SUPFAM" id="SSF56112">
    <property type="entry name" value="Protein kinase-like (PK-like)"/>
    <property type="match status" value="1"/>
</dbReference>
<keyword evidence="3" id="KW-0723">Serine/threonine-protein kinase</keyword>
<evidence type="ECO:0000259" key="12">
    <source>
        <dbReference type="PROSITE" id="PS50011"/>
    </source>
</evidence>
<dbReference type="Gene3D" id="3.30.200.20">
    <property type="entry name" value="Phosphorylase Kinase, domain 1"/>
    <property type="match status" value="1"/>
</dbReference>
<comment type="similarity">
    <text evidence="1">Belongs to the protein kinase superfamily. NEK Ser/Thr protein kinase family. NIMA subfamily.</text>
</comment>
<dbReference type="InterPro" id="IPR000719">
    <property type="entry name" value="Prot_kinase_dom"/>
</dbReference>
<dbReference type="InterPro" id="IPR050660">
    <property type="entry name" value="NEK_Ser/Thr_kinase"/>
</dbReference>
<sequence length="585" mass="65423">MDQYEVLEQIGKGAFGSALLVRHKVEKKKYVLKKIRLARQTDRTRRSAHQEMQLIATVRNPFIVEYKDSWVEKGCYVCIVIGYCEGGDMADAIKRASGNHFSEEKLCKWLVQLLMALDYLHANHILHRDVKCSNIFIARDQSIRLGDFGLAKILTSDDLASSVVGTPSYMCPELLADIPYGTKSDIWSLGCCIYEMTALRPAFKAFDMQALINKITKSIVSPLPTRYTGAFRGLIKSMLRKSPEHRPSAAELLKHPHLQPYVLQVQLKSSPSRNMSPIYQSLTDKVKKMTFASDVTDSVRRRVARRNSLGNERTVTFCKPSPERNSISSTRSIKEYTTTQSVKEFSIDSSQVDDEVTSKAIITKTPGILRTPKSTPAKTLTTRNRLDPPKTCYTRTNHSEVQLSSRTPLSKSARTARRASLPLPTYGTPSNRTISILDQLDSPDVSVNAPRIDRIAEFPLASSEDPLAPMNKLTPPSINRSITKDKYTVQVLHTGDGDNGSDSSGRNATAASSRGSNDSRLQRFDTSSYQQRAEALEGLLEFSAQLLQQERYEELGILLKPFGPEMASPRETAIWLTKSFKETTS</sequence>
<keyword evidence="4" id="KW-0808">Transferase</keyword>
<comment type="catalytic activity">
    <reaction evidence="8">
        <text>L-threonyl-[protein] + ATP = O-phospho-L-threonyl-[protein] + ADP + H(+)</text>
        <dbReference type="Rhea" id="RHEA:46608"/>
        <dbReference type="Rhea" id="RHEA-COMP:11060"/>
        <dbReference type="Rhea" id="RHEA-COMP:11605"/>
        <dbReference type="ChEBI" id="CHEBI:15378"/>
        <dbReference type="ChEBI" id="CHEBI:30013"/>
        <dbReference type="ChEBI" id="CHEBI:30616"/>
        <dbReference type="ChEBI" id="CHEBI:61977"/>
        <dbReference type="ChEBI" id="CHEBI:456216"/>
        <dbReference type="EC" id="2.7.11.1"/>
    </reaction>
</comment>
<dbReference type="GO" id="GO:0004674">
    <property type="term" value="F:protein serine/threonine kinase activity"/>
    <property type="evidence" value="ECO:0007669"/>
    <property type="project" value="UniProtKB-KW"/>
</dbReference>
<organism evidence="13 14">
    <name type="scientific">Digitaria exilis</name>
    <dbReference type="NCBI Taxonomy" id="1010633"/>
    <lineage>
        <taxon>Eukaryota</taxon>
        <taxon>Viridiplantae</taxon>
        <taxon>Streptophyta</taxon>
        <taxon>Embryophyta</taxon>
        <taxon>Tracheophyta</taxon>
        <taxon>Spermatophyta</taxon>
        <taxon>Magnoliopsida</taxon>
        <taxon>Liliopsida</taxon>
        <taxon>Poales</taxon>
        <taxon>Poaceae</taxon>
        <taxon>PACMAD clade</taxon>
        <taxon>Panicoideae</taxon>
        <taxon>Panicodae</taxon>
        <taxon>Paniceae</taxon>
        <taxon>Anthephorinae</taxon>
        <taxon>Digitaria</taxon>
    </lineage>
</organism>
<feature type="region of interest" description="Disordered" evidence="11">
    <location>
        <begin position="492"/>
        <end position="522"/>
    </location>
</feature>
<feature type="compositionally biased region" description="Polar residues" evidence="11">
    <location>
        <begin position="506"/>
        <end position="522"/>
    </location>
</feature>
<evidence type="ECO:0000256" key="9">
    <source>
        <dbReference type="ARBA" id="ARBA00048679"/>
    </source>
</evidence>
<dbReference type="EC" id="2.7.11.1" evidence="2"/>
<gene>
    <name evidence="13" type="ORF">HU200_061109</name>
</gene>
<evidence type="ECO:0000256" key="10">
    <source>
        <dbReference type="PROSITE-ProRule" id="PRU10141"/>
    </source>
</evidence>
<evidence type="ECO:0000256" key="5">
    <source>
        <dbReference type="ARBA" id="ARBA00022741"/>
    </source>
</evidence>
<feature type="compositionally biased region" description="Polar residues" evidence="11">
    <location>
        <begin position="393"/>
        <end position="413"/>
    </location>
</feature>
<keyword evidence="5 10" id="KW-0547">Nucleotide-binding</keyword>
<keyword evidence="14" id="KW-1185">Reference proteome</keyword>
<dbReference type="Gene3D" id="1.10.510.10">
    <property type="entry name" value="Transferase(Phosphotransferase) domain 1"/>
    <property type="match status" value="1"/>
</dbReference>
<evidence type="ECO:0000256" key="11">
    <source>
        <dbReference type="SAM" id="MobiDB-lite"/>
    </source>
</evidence>
<evidence type="ECO:0000256" key="2">
    <source>
        <dbReference type="ARBA" id="ARBA00012513"/>
    </source>
</evidence>
<protein>
    <recommendedName>
        <fullName evidence="2">non-specific serine/threonine protein kinase</fullName>
        <ecNumber evidence="2">2.7.11.1</ecNumber>
    </recommendedName>
</protein>
<evidence type="ECO:0000256" key="1">
    <source>
        <dbReference type="ARBA" id="ARBA00010886"/>
    </source>
</evidence>
<comment type="caution">
    <text evidence="13">The sequence shown here is derived from an EMBL/GenBank/DDBJ whole genome shotgun (WGS) entry which is preliminary data.</text>
</comment>
<dbReference type="SMART" id="SM00220">
    <property type="entry name" value="S_TKc"/>
    <property type="match status" value="1"/>
</dbReference>
<evidence type="ECO:0000256" key="3">
    <source>
        <dbReference type="ARBA" id="ARBA00022527"/>
    </source>
</evidence>
<name>A0A835A5F5_9POAL</name>
<evidence type="ECO:0000313" key="14">
    <source>
        <dbReference type="Proteomes" id="UP000636709"/>
    </source>
</evidence>
<dbReference type="PANTHER" id="PTHR43671">
    <property type="entry name" value="SERINE/THREONINE-PROTEIN KINASE NEK"/>
    <property type="match status" value="1"/>
</dbReference>
<evidence type="ECO:0000256" key="7">
    <source>
        <dbReference type="ARBA" id="ARBA00022840"/>
    </source>
</evidence>
<evidence type="ECO:0000256" key="8">
    <source>
        <dbReference type="ARBA" id="ARBA00047899"/>
    </source>
</evidence>
<dbReference type="PANTHER" id="PTHR43671:SF66">
    <property type="entry name" value="SERINE_THREONINE-PROTEIN KINASE NEK2"/>
    <property type="match status" value="1"/>
</dbReference>
<dbReference type="OrthoDB" id="248923at2759"/>
<dbReference type="PROSITE" id="PS00107">
    <property type="entry name" value="PROTEIN_KINASE_ATP"/>
    <property type="match status" value="1"/>
</dbReference>
<accession>A0A835A5F5</accession>
<keyword evidence="7 10" id="KW-0067">ATP-binding</keyword>
<dbReference type="Proteomes" id="UP000636709">
    <property type="component" value="Unassembled WGS sequence"/>
</dbReference>
<dbReference type="PROSITE" id="PS50011">
    <property type="entry name" value="PROTEIN_KINASE_DOM"/>
    <property type="match status" value="1"/>
</dbReference>
<feature type="domain" description="Protein kinase" evidence="12">
    <location>
        <begin position="4"/>
        <end position="258"/>
    </location>
</feature>
<comment type="catalytic activity">
    <reaction evidence="9">
        <text>L-seryl-[protein] + ATP = O-phospho-L-seryl-[protein] + ADP + H(+)</text>
        <dbReference type="Rhea" id="RHEA:17989"/>
        <dbReference type="Rhea" id="RHEA-COMP:9863"/>
        <dbReference type="Rhea" id="RHEA-COMP:11604"/>
        <dbReference type="ChEBI" id="CHEBI:15378"/>
        <dbReference type="ChEBI" id="CHEBI:29999"/>
        <dbReference type="ChEBI" id="CHEBI:30616"/>
        <dbReference type="ChEBI" id="CHEBI:83421"/>
        <dbReference type="ChEBI" id="CHEBI:456216"/>
        <dbReference type="EC" id="2.7.11.1"/>
    </reaction>
</comment>
<dbReference type="GO" id="GO:0005524">
    <property type="term" value="F:ATP binding"/>
    <property type="evidence" value="ECO:0007669"/>
    <property type="project" value="UniProtKB-UniRule"/>
</dbReference>
<dbReference type="InterPro" id="IPR008271">
    <property type="entry name" value="Ser/Thr_kinase_AS"/>
</dbReference>
<proteinExistence type="inferred from homology"/>
<evidence type="ECO:0000256" key="6">
    <source>
        <dbReference type="ARBA" id="ARBA00022777"/>
    </source>
</evidence>
<dbReference type="InterPro" id="IPR011009">
    <property type="entry name" value="Kinase-like_dom_sf"/>
</dbReference>
<feature type="region of interest" description="Disordered" evidence="11">
    <location>
        <begin position="370"/>
        <end position="427"/>
    </location>
</feature>
<dbReference type="Pfam" id="PF00069">
    <property type="entry name" value="Pkinase"/>
    <property type="match status" value="1"/>
</dbReference>
<dbReference type="InterPro" id="IPR017441">
    <property type="entry name" value="Protein_kinase_ATP_BS"/>
</dbReference>
<dbReference type="PROSITE" id="PS00108">
    <property type="entry name" value="PROTEIN_KINASE_ST"/>
    <property type="match status" value="1"/>
</dbReference>
<evidence type="ECO:0000256" key="4">
    <source>
        <dbReference type="ARBA" id="ARBA00022679"/>
    </source>
</evidence>